<gene>
    <name evidence="8" type="ORF">CKSOR_00172</name>
</gene>
<dbReference type="OrthoDB" id="209085at2"/>
<organism evidence="8 9">
    <name type="scientific">Candidatus Kinetoplastidibacterium kentomonadis</name>
    <dbReference type="NCBI Taxonomy" id="1576550"/>
    <lineage>
        <taxon>Bacteria</taxon>
        <taxon>Pseudomonadati</taxon>
        <taxon>Pseudomonadota</taxon>
        <taxon>Betaproteobacteria</taxon>
        <taxon>Candidatus Kinetoplastidibacterium</taxon>
    </lineage>
</organism>
<evidence type="ECO:0000256" key="6">
    <source>
        <dbReference type="ARBA" id="ARBA00030025"/>
    </source>
</evidence>
<sequence>MFYADIFCNVIDNYGDIGFCWRLSKNLENRYKWKISLWINNLNAFANIEKNINTISSKQFVNNISIRYWNDDELFNHNPGNIIINSFSCDLPNFYLKKIKIFNSLLINLEYLTPELWINKYHLLPSYNNLNIKKYFFFPGFRKKTGGIIREPYLSSEREKFQNDIFMKNNFLYKVGFTNELMNFKNDAKLIFIFCYKHSPIRSFIQALKYLNKKFIIILSNDNIIEKDYLKNSDKVKFHKLPLINQDSFDKLLWCSDINFIRGEDSFIRAIWAKRPFIWNIYKQDNNAHIKKLQAWLSLYMPPQYIYDLTMHWNNYQFHSKIFTNSINKALSKKNFLLWEKINNDFYIKQSNKRDLIDNLVKFCIEKIN</sequence>
<name>A0A3S7J9F3_9PROT</name>
<reference evidence="8 9" key="1">
    <citation type="journal article" date="2018" name="Parasitology">
        <title>The reduced genome of Candidatus Kinetoplastibacterium sorsogonicusi, the endosymbiont of Kentomonas sorsogonicus (Trypanosomatidae): loss of the haem-synthesis pathway.</title>
        <authorList>
            <person name="Silva F.M."/>
            <person name="Kostygov A.Y."/>
            <person name="Spodareva V.V."/>
            <person name="Butenko A."/>
            <person name="Tossou R."/>
            <person name="Lukes J."/>
            <person name="Yurchenko V."/>
            <person name="Alves J.M.P."/>
        </authorList>
    </citation>
    <scope>NUCLEOTIDE SEQUENCE [LARGE SCALE GENOMIC DNA]</scope>
    <source>
        <strain evidence="8 9">MF-08</strain>
    </source>
</reference>
<evidence type="ECO:0000256" key="5">
    <source>
        <dbReference type="ARBA" id="ARBA00024416"/>
    </source>
</evidence>
<dbReference type="KEGG" id="kso:CKSOR_00172"/>
<evidence type="ECO:0000256" key="7">
    <source>
        <dbReference type="ARBA" id="ARBA00048472"/>
    </source>
</evidence>
<dbReference type="Pfam" id="PF10093">
    <property type="entry name" value="EarP"/>
    <property type="match status" value="1"/>
</dbReference>
<evidence type="ECO:0000256" key="2">
    <source>
        <dbReference type="ARBA" id="ARBA00022679"/>
    </source>
</evidence>
<dbReference type="RefSeq" id="WP_108673723.1">
    <property type="nucleotide sequence ID" value="NZ_CP025628.1"/>
</dbReference>
<protein>
    <recommendedName>
        <fullName evidence="5">Protein-arginine rhamnosyltransferase</fullName>
    </recommendedName>
    <alternativeName>
        <fullName evidence="6">EF-P arginine rhamnosyltransferase</fullName>
    </alternativeName>
</protein>
<dbReference type="GO" id="GO:0106361">
    <property type="term" value="F:protein-arginine rhamnosyltransferase activity"/>
    <property type="evidence" value="ECO:0007669"/>
    <property type="project" value="InterPro"/>
</dbReference>
<proteinExistence type="inferred from homology"/>
<evidence type="ECO:0000313" key="8">
    <source>
        <dbReference type="EMBL" id="AWD32302.1"/>
    </source>
</evidence>
<dbReference type="EMBL" id="CP025628">
    <property type="protein sequence ID" value="AWD32302.1"/>
    <property type="molecule type" value="Genomic_DNA"/>
</dbReference>
<dbReference type="AlphaFoldDB" id="A0A3S7J9F3"/>
<dbReference type="Proteomes" id="UP000266796">
    <property type="component" value="Chromosome"/>
</dbReference>
<dbReference type="InterPro" id="IPR016633">
    <property type="entry name" value="EarP"/>
</dbReference>
<evidence type="ECO:0000313" key="9">
    <source>
        <dbReference type="Proteomes" id="UP000266796"/>
    </source>
</evidence>
<accession>A0A3S7J9F3</accession>
<evidence type="ECO:0000256" key="1">
    <source>
        <dbReference type="ARBA" id="ARBA00022676"/>
    </source>
</evidence>
<evidence type="ECO:0000256" key="3">
    <source>
        <dbReference type="ARBA" id="ARBA00024303"/>
    </source>
</evidence>
<comment type="function">
    <text evidence="3">Protein-arginine rhamnosyltransferase that catalyzes the transfer of a single rhamnose to elongation factor P (EF-P) on 'Lys-32', a modification required for EF-P-dependent rescue of polyproline stalled ribosomes.</text>
</comment>
<evidence type="ECO:0000256" key="4">
    <source>
        <dbReference type="ARBA" id="ARBA00024346"/>
    </source>
</evidence>
<dbReference type="NCBIfam" id="TIGR03837">
    <property type="entry name" value="efp_Arg_rhamno"/>
    <property type="match status" value="1"/>
</dbReference>
<keyword evidence="1" id="KW-0328">Glycosyltransferase</keyword>
<comment type="catalytic activity">
    <reaction evidence="7">
        <text>dTDP-beta-L-rhamnose + L-arginyl-[protein] = N(omega)-(alpha-L-rhamnosyl)-L-arginyl-[protein] + dTDP + H(+)</text>
        <dbReference type="Rhea" id="RHEA:66692"/>
        <dbReference type="Rhea" id="RHEA-COMP:10532"/>
        <dbReference type="Rhea" id="RHEA-COMP:17096"/>
        <dbReference type="ChEBI" id="CHEBI:15378"/>
        <dbReference type="ChEBI" id="CHEBI:29965"/>
        <dbReference type="ChEBI" id="CHEBI:57510"/>
        <dbReference type="ChEBI" id="CHEBI:58369"/>
        <dbReference type="ChEBI" id="CHEBI:167445"/>
    </reaction>
    <physiologicalReaction direction="left-to-right" evidence="7">
        <dbReference type="Rhea" id="RHEA:66693"/>
    </physiologicalReaction>
</comment>
<keyword evidence="9" id="KW-1185">Reference proteome</keyword>
<keyword evidence="2" id="KW-0808">Transferase</keyword>
<dbReference type="PIRSF" id="PIRSF015557">
    <property type="entry name" value="UCP015557"/>
    <property type="match status" value="1"/>
</dbReference>
<comment type="similarity">
    <text evidence="4">Belongs to the glycosyltransferase 104 family.</text>
</comment>